<dbReference type="Gene3D" id="2.130.10.130">
    <property type="entry name" value="Integrin alpha, N-terminal"/>
    <property type="match status" value="1"/>
</dbReference>
<keyword evidence="1" id="KW-0732">Signal</keyword>
<name>A0A6N3K4N3_9ACTN</name>
<dbReference type="EMBL" id="CP031263">
    <property type="protein sequence ID" value="AXH92093.1"/>
    <property type="molecule type" value="Genomic_DNA"/>
</dbReference>
<organism evidence="2 3">
    <name type="scientific">Micromonospora aurantiaca</name>
    <name type="common">nom. illeg.</name>
    <dbReference type="NCBI Taxonomy" id="47850"/>
    <lineage>
        <taxon>Bacteria</taxon>
        <taxon>Bacillati</taxon>
        <taxon>Actinomycetota</taxon>
        <taxon>Actinomycetes</taxon>
        <taxon>Micromonosporales</taxon>
        <taxon>Micromonosporaceae</taxon>
        <taxon>Micromonospora</taxon>
    </lineage>
</organism>
<reference evidence="2 3" key="1">
    <citation type="submission" date="2018-07" db="EMBL/GenBank/DDBJ databases">
        <authorList>
            <person name="Ye Y."/>
        </authorList>
    </citation>
    <scope>NUCLEOTIDE SEQUENCE [LARGE SCALE GENOMIC DNA]</scope>
    <source>
        <strain evidence="3">H14(2018)</strain>
    </source>
</reference>
<proteinExistence type="predicted"/>
<sequence>MSLSPRRMLPGALVIVLVAVLGVLTVRPSPSPREAAVLAARFAFDVRPLNTAPAGARSVRDVAPELSGIRSWISAVGAAVALLDADGNRRQDDVCLVDPRDDSVRVFPAPGTGERYPPASLVAPPGPIDRVAPMGCVPADLDADGDSDLVVYYWGRSPVQFLRVAEGWRPVELVQPPQVWNTTALAVGDLDGDGAADILVGNYFPDGARVLDPEAAGDGRMRMQAGMADAGNGGTNRAFLSRPGAPDTAPAWLDASTGVPDRVARSWTLAIGMQDLTGDLRPEVYLANDFGPDHLLVNHSRPGRLDLRPVRGERTASTPKSKVLGRDSFKGMGVAYTYPDGADLPTIVVSNITTPWGLQESNFAFTPTGKGSDLLDGRLPYRDRSEPLGLSRSGWGWDVKAVDFDGDGTDELFQATGFMAGDRWRWPELQELAMANDQVLQHPWAWPHFRPGDDVSGHQANVLWTRGPDGRYVDVAARSGLGHLDVSRGIAVGDVDADGRPDALVANQWQDSRLLMNRSRSVGRATLVLLRAGADGRQPTPALGASVVVRPGEGRPALRAQLYPSIGHAGASSTELFFAVDREAPFTLSWRTAGGVRTAEVRLAPGRHELVMHDDGRVTTR</sequence>
<evidence type="ECO:0000313" key="2">
    <source>
        <dbReference type="EMBL" id="AXH92093.1"/>
    </source>
</evidence>
<reference evidence="2 3" key="2">
    <citation type="submission" date="2018-08" db="EMBL/GenBank/DDBJ databases">
        <title>Streptomyces kandeliansis sp. nov., an endophytic bacterium isolated from mangrove plant.</title>
        <authorList>
            <person name="Wang R."/>
        </authorList>
    </citation>
    <scope>NUCLEOTIDE SEQUENCE [LARGE SCALE GENOMIC DNA]</scope>
    <source>
        <strain evidence="3">H14(2018)</strain>
    </source>
</reference>
<dbReference type="InterPro" id="IPR027039">
    <property type="entry name" value="Crtac1"/>
</dbReference>
<evidence type="ECO:0000313" key="3">
    <source>
        <dbReference type="Proteomes" id="UP000253958"/>
    </source>
</evidence>
<dbReference type="InterPro" id="IPR028994">
    <property type="entry name" value="Integrin_alpha_N"/>
</dbReference>
<dbReference type="SUPFAM" id="SSF69318">
    <property type="entry name" value="Integrin alpha N-terminal domain"/>
    <property type="match status" value="1"/>
</dbReference>
<dbReference type="RefSeq" id="WP_114920095.1">
    <property type="nucleotide sequence ID" value="NZ_CP031263.1"/>
</dbReference>
<accession>A0A6N3K4N3</accession>
<dbReference type="InterPro" id="IPR013517">
    <property type="entry name" value="FG-GAP"/>
</dbReference>
<protein>
    <submittedName>
        <fullName evidence="2">VCBS repeat-containing protein</fullName>
    </submittedName>
</protein>
<dbReference type="Proteomes" id="UP000253958">
    <property type="component" value="Chromosome"/>
</dbReference>
<evidence type="ECO:0000256" key="1">
    <source>
        <dbReference type="ARBA" id="ARBA00022729"/>
    </source>
</evidence>
<dbReference type="AlphaFoldDB" id="A0A6N3K4N3"/>
<dbReference type="PANTHER" id="PTHR16026">
    <property type="entry name" value="CARTILAGE ACIDIC PROTEIN 1"/>
    <property type="match status" value="1"/>
</dbReference>
<gene>
    <name evidence="2" type="ORF">DVH21_20425</name>
</gene>
<dbReference type="Pfam" id="PF13517">
    <property type="entry name" value="FG-GAP_3"/>
    <property type="match status" value="1"/>
</dbReference>
<dbReference type="PANTHER" id="PTHR16026:SF0">
    <property type="entry name" value="CARTILAGE ACIDIC PROTEIN 1"/>
    <property type="match status" value="1"/>
</dbReference>